<protein>
    <submittedName>
        <fullName evidence="5">Heat shock protein 70, putative chloroplast</fullName>
    </submittedName>
</protein>
<dbReference type="PROSITE" id="PS00297">
    <property type="entry name" value="HSP70_1"/>
    <property type="match status" value="1"/>
</dbReference>
<dbReference type="RefSeq" id="XP_002506213.1">
    <property type="nucleotide sequence ID" value="XM_002506167.1"/>
</dbReference>
<keyword evidence="1 3" id="KW-0547">Nucleotide-binding</keyword>
<dbReference type="GO" id="GO:0140662">
    <property type="term" value="F:ATP-dependent protein folding chaperone"/>
    <property type="evidence" value="ECO:0007669"/>
    <property type="project" value="InterPro"/>
</dbReference>
<dbReference type="InterPro" id="IPR018181">
    <property type="entry name" value="Heat_shock_70_CS"/>
</dbReference>
<accession>C1EHA0</accession>
<feature type="region of interest" description="Disordered" evidence="4">
    <location>
        <begin position="567"/>
        <end position="591"/>
    </location>
</feature>
<feature type="compositionally biased region" description="Basic residues" evidence="4">
    <location>
        <begin position="30"/>
        <end position="43"/>
    </location>
</feature>
<dbReference type="SUPFAM" id="SSF53067">
    <property type="entry name" value="Actin-like ATPase domain"/>
    <property type="match status" value="2"/>
</dbReference>
<dbReference type="Gene3D" id="3.30.420.40">
    <property type="match status" value="2"/>
</dbReference>
<dbReference type="EMBL" id="CP001332">
    <property type="protein sequence ID" value="ACO67471.1"/>
    <property type="molecule type" value="Genomic_DNA"/>
</dbReference>
<keyword evidence="5" id="KW-0346">Stress response</keyword>
<feature type="region of interest" description="Disordered" evidence="4">
    <location>
        <begin position="1"/>
        <end position="63"/>
    </location>
</feature>
<dbReference type="InterPro" id="IPR013126">
    <property type="entry name" value="Hsp_70_fam"/>
</dbReference>
<dbReference type="Gene3D" id="3.90.640.10">
    <property type="entry name" value="Actin, Chain A, domain 4"/>
    <property type="match status" value="1"/>
</dbReference>
<dbReference type="OMA" id="QWQASLM"/>
<evidence type="ECO:0000313" key="5">
    <source>
        <dbReference type="EMBL" id="ACO67471.1"/>
    </source>
</evidence>
<evidence type="ECO:0000313" key="6">
    <source>
        <dbReference type="Proteomes" id="UP000002009"/>
    </source>
</evidence>
<organism evidence="5 6">
    <name type="scientific">Micromonas commoda (strain RCC299 / NOUM17 / CCMP2709)</name>
    <name type="common">Picoplanktonic green alga</name>
    <dbReference type="NCBI Taxonomy" id="296587"/>
    <lineage>
        <taxon>Eukaryota</taxon>
        <taxon>Viridiplantae</taxon>
        <taxon>Chlorophyta</taxon>
        <taxon>Mamiellophyceae</taxon>
        <taxon>Mamiellales</taxon>
        <taxon>Mamiellaceae</taxon>
        <taxon>Micromonas</taxon>
    </lineage>
</organism>
<dbReference type="eggNOG" id="KOG0102">
    <property type="taxonomic scope" value="Eukaryota"/>
</dbReference>
<dbReference type="PANTHER" id="PTHR19375">
    <property type="entry name" value="HEAT SHOCK PROTEIN 70KDA"/>
    <property type="match status" value="1"/>
</dbReference>
<proteinExistence type="inferred from homology"/>
<dbReference type="Proteomes" id="UP000002009">
    <property type="component" value="Chromosome 14"/>
</dbReference>
<dbReference type="GO" id="GO:0005524">
    <property type="term" value="F:ATP binding"/>
    <property type="evidence" value="ECO:0007669"/>
    <property type="project" value="UniProtKB-KW"/>
</dbReference>
<evidence type="ECO:0000256" key="4">
    <source>
        <dbReference type="SAM" id="MobiDB-lite"/>
    </source>
</evidence>
<keyword evidence="2 3" id="KW-0067">ATP-binding</keyword>
<dbReference type="Pfam" id="PF00012">
    <property type="entry name" value="HSP70"/>
    <property type="match status" value="2"/>
</dbReference>
<sequence length="591" mass="62455">MGPLAMPSGRDARTGAVASSSSPSASSRLSARRRLAPARPRPRAPRDERAPHPSSRRGRALRVTTRAASICGIDLGTTNSAVAIVVDGKPVIVADAKGNRTIPSVVSFAADGSVLVGHDARRRLAKDPANTFSSVKRFIGKRFDSKTVKDDAQRVPYEVVAAPDGGVALRCPALGADVTPVDVSGHILATLLATAEDGAGVERGDIKRAVVTVPAYFDDAQCAATIEAGKRAGLEKVKLLHEPVAAALAYGVDVEADETVFVFDLGGGTFDVSVLDVGGGTVEVLATGGDAHLGGDDLDRALAVWLAKEAKSLNAEVDPRGALMAARRAREQLSEAMEVAIPMPGGAVKTLTRPLLEKVCARVLRSMRLPVEIAADSAGINLEALQAAATKGGKGIKNKRTLARRGGRPFDHILLVGGATKTPAVRRFVENTFGRKPRPGLVNPDEVVALGAAVHAGSLEGLLAETETLGPMQASLIRAFASKMRRERGEEAFEDLLVDADESLFGDDSFDEDDQLVWTEEAMAAAAAAAGLDLLDDASGDDDDWGPEDLNDLLRELEDEFIEEELDELDELSVNKDDDEGWPRSSWPRRA</sequence>
<evidence type="ECO:0000256" key="3">
    <source>
        <dbReference type="RuleBase" id="RU003322"/>
    </source>
</evidence>
<dbReference type="PRINTS" id="PR00301">
    <property type="entry name" value="HEATSHOCK70"/>
</dbReference>
<dbReference type="InterPro" id="IPR043129">
    <property type="entry name" value="ATPase_NBD"/>
</dbReference>
<dbReference type="PROSITE" id="PS00329">
    <property type="entry name" value="HSP70_2"/>
    <property type="match status" value="1"/>
</dbReference>
<comment type="similarity">
    <text evidence="3">Belongs to the heat shock protein 70 family.</text>
</comment>
<dbReference type="STRING" id="296587.C1EHA0"/>
<keyword evidence="6" id="KW-1185">Reference proteome</keyword>
<dbReference type="OrthoDB" id="2401965at2759"/>
<dbReference type="KEGG" id="mis:MICPUN_52033"/>
<dbReference type="GeneID" id="8248931"/>
<name>C1EHA0_MICCC</name>
<dbReference type="AlphaFoldDB" id="C1EHA0"/>
<dbReference type="InParanoid" id="C1EHA0"/>
<feature type="compositionally biased region" description="Low complexity" evidence="4">
    <location>
        <begin position="18"/>
        <end position="29"/>
    </location>
</feature>
<evidence type="ECO:0000256" key="2">
    <source>
        <dbReference type="ARBA" id="ARBA00022840"/>
    </source>
</evidence>
<reference evidence="5 6" key="1">
    <citation type="journal article" date="2009" name="Science">
        <title>Green evolution and dynamic adaptations revealed by genomes of the marine picoeukaryotes Micromonas.</title>
        <authorList>
            <person name="Worden A.Z."/>
            <person name="Lee J.H."/>
            <person name="Mock T."/>
            <person name="Rouze P."/>
            <person name="Simmons M.P."/>
            <person name="Aerts A.L."/>
            <person name="Allen A.E."/>
            <person name="Cuvelier M.L."/>
            <person name="Derelle E."/>
            <person name="Everett M.V."/>
            <person name="Foulon E."/>
            <person name="Grimwood J."/>
            <person name="Gundlach H."/>
            <person name="Henrissat B."/>
            <person name="Napoli C."/>
            <person name="McDonald S.M."/>
            <person name="Parker M.S."/>
            <person name="Rombauts S."/>
            <person name="Salamov A."/>
            <person name="Von Dassow P."/>
            <person name="Badger J.H."/>
            <person name="Coutinho P.M."/>
            <person name="Demir E."/>
            <person name="Dubchak I."/>
            <person name="Gentemann C."/>
            <person name="Eikrem W."/>
            <person name="Gready J.E."/>
            <person name="John U."/>
            <person name="Lanier W."/>
            <person name="Lindquist E.A."/>
            <person name="Lucas S."/>
            <person name="Mayer K.F."/>
            <person name="Moreau H."/>
            <person name="Not F."/>
            <person name="Otillar R."/>
            <person name="Panaud O."/>
            <person name="Pangilinan J."/>
            <person name="Paulsen I."/>
            <person name="Piegu B."/>
            <person name="Poliakov A."/>
            <person name="Robbens S."/>
            <person name="Schmutz J."/>
            <person name="Toulza E."/>
            <person name="Wyss T."/>
            <person name="Zelensky A."/>
            <person name="Zhou K."/>
            <person name="Armbrust E.V."/>
            <person name="Bhattacharya D."/>
            <person name="Goodenough U.W."/>
            <person name="Van de Peer Y."/>
            <person name="Grigoriev I.V."/>
        </authorList>
    </citation>
    <scope>NUCLEOTIDE SEQUENCE [LARGE SCALE GENOMIC DNA]</scope>
    <source>
        <strain evidence="6">RCC299 / NOUM17</strain>
    </source>
</reference>
<evidence type="ECO:0000256" key="1">
    <source>
        <dbReference type="ARBA" id="ARBA00022741"/>
    </source>
</evidence>
<gene>
    <name evidence="5" type="primary">HSP70</name>
    <name evidence="5" type="ORF">MICPUN_52033</name>
</gene>